<protein>
    <submittedName>
        <fullName evidence="1">Carboxylesterase family protein</fullName>
    </submittedName>
</protein>
<accession>A0ACC0CJ07</accession>
<name>A0ACC0CJ07_9PEZI</name>
<gene>
    <name evidence="1" type="ORF">F4821DRAFT_273866</name>
</gene>
<keyword evidence="2" id="KW-1185">Reference proteome</keyword>
<evidence type="ECO:0000313" key="1">
    <source>
        <dbReference type="EMBL" id="KAI6080384.1"/>
    </source>
</evidence>
<dbReference type="EMBL" id="MU394448">
    <property type="protein sequence ID" value="KAI6080384.1"/>
    <property type="molecule type" value="Genomic_DNA"/>
</dbReference>
<sequence>MIYQIILLGFLALATAVNTERTLPKLELPWGIWQATVYEKDPQIYLFRNVRFGAPPERFSRPFSPDWQNSTLQKITQNIECIQIETSRLSNPPGGRTPLGDPIDDGAVRTEDCLFLDIYVPVSAFQSDAALLPVVVWIYGGGFAFGSKNQMDPLYTGRSLLRASNYQTIFITGNYRVGAFGWLSGHYMQKAGQPNAGLYDQALLLEWVQKYVDRVKGDKARVSAWGESAGGGSILHHLIREDGTQDPLFSTFAVQSPAFQWAWDNSPNGELDNVYRNFSKFANCGYEYNIDCLRAASVEDLTRANQKLFENVKQTGLFPVGPAVDGKWIKSIPTLAFSRDKFWKGIKSAIISHCANEPYSFTPKNIDNETRFDELIYLFLPGPDLEPQRDAVKQQYDCKGQFEGDFHRCAATIIRDMAFTCNTRDLFNSYPAASYVMEYAFPLDFLAVHASDVIPLYANNAEEIVEMLSSFHPDGDRLLVGMYAVLIEIFVRKIYQDYFASFSLSGDPNKGFLDSPSWPVADGSNDQLSDVMKVGIRFGPVFHLGEDDQNMQSTCSFWTELAKNTTGVPPHVDHDGEIRVQVSGDIEEL</sequence>
<comment type="caution">
    <text evidence="1">The sequence shown here is derived from an EMBL/GenBank/DDBJ whole genome shotgun (WGS) entry which is preliminary data.</text>
</comment>
<organism evidence="1 2">
    <name type="scientific">Hypoxylon rubiginosum</name>
    <dbReference type="NCBI Taxonomy" id="110542"/>
    <lineage>
        <taxon>Eukaryota</taxon>
        <taxon>Fungi</taxon>
        <taxon>Dikarya</taxon>
        <taxon>Ascomycota</taxon>
        <taxon>Pezizomycotina</taxon>
        <taxon>Sordariomycetes</taxon>
        <taxon>Xylariomycetidae</taxon>
        <taxon>Xylariales</taxon>
        <taxon>Hypoxylaceae</taxon>
        <taxon>Hypoxylon</taxon>
    </lineage>
</organism>
<dbReference type="Proteomes" id="UP001497680">
    <property type="component" value="Unassembled WGS sequence"/>
</dbReference>
<proteinExistence type="predicted"/>
<evidence type="ECO:0000313" key="2">
    <source>
        <dbReference type="Proteomes" id="UP001497680"/>
    </source>
</evidence>
<reference evidence="1 2" key="1">
    <citation type="journal article" date="2022" name="New Phytol.">
        <title>Ecological generalism drives hyperdiversity of secondary metabolite gene clusters in xylarialean endophytes.</title>
        <authorList>
            <person name="Franco M.E.E."/>
            <person name="Wisecaver J.H."/>
            <person name="Arnold A.E."/>
            <person name="Ju Y.M."/>
            <person name="Slot J.C."/>
            <person name="Ahrendt S."/>
            <person name="Moore L.P."/>
            <person name="Eastman K.E."/>
            <person name="Scott K."/>
            <person name="Konkel Z."/>
            <person name="Mondo S.J."/>
            <person name="Kuo A."/>
            <person name="Hayes R.D."/>
            <person name="Haridas S."/>
            <person name="Andreopoulos B."/>
            <person name="Riley R."/>
            <person name="LaButti K."/>
            <person name="Pangilinan J."/>
            <person name="Lipzen A."/>
            <person name="Amirebrahimi M."/>
            <person name="Yan J."/>
            <person name="Adam C."/>
            <person name="Keymanesh K."/>
            <person name="Ng V."/>
            <person name="Louie K."/>
            <person name="Northen T."/>
            <person name="Drula E."/>
            <person name="Henrissat B."/>
            <person name="Hsieh H.M."/>
            <person name="Youens-Clark K."/>
            <person name="Lutzoni F."/>
            <person name="Miadlikowska J."/>
            <person name="Eastwood D.C."/>
            <person name="Hamelin R.C."/>
            <person name="Grigoriev I.V."/>
            <person name="U'Ren J.M."/>
        </authorList>
    </citation>
    <scope>NUCLEOTIDE SEQUENCE [LARGE SCALE GENOMIC DNA]</scope>
    <source>
        <strain evidence="1 2">ER1909</strain>
    </source>
</reference>